<dbReference type="EMBL" id="CP042806">
    <property type="protein sequence ID" value="QEE30916.1"/>
    <property type="molecule type" value="Genomic_DNA"/>
</dbReference>
<protein>
    <submittedName>
        <fullName evidence="2">DUF1800 family protein</fullName>
    </submittedName>
</protein>
<dbReference type="KEGG" id="talb:FTW19_24690"/>
<dbReference type="PANTHER" id="PTHR43737:SF1">
    <property type="entry name" value="DUF1501 DOMAIN-CONTAINING PROTEIN"/>
    <property type="match status" value="1"/>
</dbReference>
<evidence type="ECO:0000313" key="2">
    <source>
        <dbReference type="EMBL" id="QEE30916.1"/>
    </source>
</evidence>
<dbReference type="AlphaFoldDB" id="A0A5B9ELD2"/>
<dbReference type="PANTHER" id="PTHR43737">
    <property type="entry name" value="BLL7424 PROTEIN"/>
    <property type="match status" value="1"/>
</dbReference>
<name>A0A5B9ELD2_9BACT</name>
<accession>A0A5B9ELD2</accession>
<dbReference type="Gene3D" id="2.60.40.10">
    <property type="entry name" value="Immunoglobulins"/>
    <property type="match status" value="2"/>
</dbReference>
<evidence type="ECO:0000259" key="1">
    <source>
        <dbReference type="Pfam" id="PF01833"/>
    </source>
</evidence>
<dbReference type="InterPro" id="IPR002909">
    <property type="entry name" value="IPT_dom"/>
</dbReference>
<dbReference type="InterPro" id="IPR013783">
    <property type="entry name" value="Ig-like_fold"/>
</dbReference>
<feature type="domain" description="IPT/TIG" evidence="1">
    <location>
        <begin position="245"/>
        <end position="324"/>
    </location>
</feature>
<sequence>MAERQRIRIFRKHMGDVVLHLALGASIVLYGCGTGQSGTSAVSNSTSGAGSSGSTSSGAPLLTLSGTQLAFPDTSVGAASAAQNITLSNTGTAAATVQSINVTGSFHSDTSLCLGTLGANAKCTMAVLFTPDQSGTLTGGITFATSTGSLTVTASGKGISQTLTVSTAAASLREGESTQFTALLNGASTTQSITWRTDSGSVTTDGTYTASSNVTASTTAHITASLTATPSVTATLALPIGRALPTLTSSTPTQIDAGATTTLTITGTHLSNLSQLMINGQSQSFTKVSDTQISVQAAMQSWDSGSIAIKGSMSGSDGGSTGTLQLSVKALPVSYDAAVRFLQQAAYGATPAAVQQVQQMGMSSWIDQQLKNPAYDYTSTAGLSYGQYYRNTQSLQYSLRQRVSSALSHVYVASGSSACVSTDCGPYWEAVLENDAFGNARTLLKDVAVNPLMGSYLDNANNAAYNGIVPNQNFAREFMQLMTIGTVQLNQDGTAVLDANGQPVPTYTQSNIAEMANALSGWKYARAGELLPQIQVPMVMAEGWHNQGAKNILPGITLPAGQRGEVDLDAVVETLFNHPNYGPFLSRRLIQHLVTSNPSPAYIARIAAVFADDGNGVRGNLGAVVKAILLDKEARKGDDAAQVDSASGHYMEPALYLANVMNAVQGVYTDDQVRNVDAAMGQALYSPSSVFSYYSPDHMLPNGTYAPEAQLLTNANGVTKLGLIYSIFTNKQPGFQVNWKTSPFSNATSTDDFLARVNHLLYHGQMPDSVRTTLTNYIAANTGSSINSMLPDLMFMAVSSAAYQTIQ</sequence>
<dbReference type="RefSeq" id="WP_147650211.1">
    <property type="nucleotide sequence ID" value="NZ_CP042806.1"/>
</dbReference>
<dbReference type="OrthoDB" id="9772295at2"/>
<dbReference type="InterPro" id="IPR014917">
    <property type="entry name" value="DUF1800"/>
</dbReference>
<organism evidence="2 3">
    <name type="scientific">Terriglobus albidus</name>
    <dbReference type="NCBI Taxonomy" id="1592106"/>
    <lineage>
        <taxon>Bacteria</taxon>
        <taxon>Pseudomonadati</taxon>
        <taxon>Acidobacteriota</taxon>
        <taxon>Terriglobia</taxon>
        <taxon>Terriglobales</taxon>
        <taxon>Acidobacteriaceae</taxon>
        <taxon>Terriglobus</taxon>
    </lineage>
</organism>
<keyword evidence="3" id="KW-1185">Reference proteome</keyword>
<evidence type="ECO:0000313" key="3">
    <source>
        <dbReference type="Proteomes" id="UP000321820"/>
    </source>
</evidence>
<dbReference type="Pfam" id="PF08811">
    <property type="entry name" value="DUF1800"/>
    <property type="match status" value="1"/>
</dbReference>
<dbReference type="InterPro" id="IPR014756">
    <property type="entry name" value="Ig_E-set"/>
</dbReference>
<dbReference type="Pfam" id="PF01833">
    <property type="entry name" value="TIG"/>
    <property type="match status" value="1"/>
</dbReference>
<reference evidence="2 3" key="1">
    <citation type="submission" date="2019-08" db="EMBL/GenBank/DDBJ databases">
        <title>Complete genome sequence of Terriglobus albidus strain ORNL.</title>
        <authorList>
            <person name="Podar M."/>
        </authorList>
    </citation>
    <scope>NUCLEOTIDE SEQUENCE [LARGE SCALE GENOMIC DNA]</scope>
    <source>
        <strain evidence="2 3">ORNL</strain>
    </source>
</reference>
<dbReference type="PROSITE" id="PS51257">
    <property type="entry name" value="PROKAR_LIPOPROTEIN"/>
    <property type="match status" value="1"/>
</dbReference>
<gene>
    <name evidence="2" type="ORF">FTW19_24690</name>
</gene>
<dbReference type="SUPFAM" id="SSF81296">
    <property type="entry name" value="E set domains"/>
    <property type="match status" value="1"/>
</dbReference>
<dbReference type="Proteomes" id="UP000321820">
    <property type="component" value="Chromosome"/>
</dbReference>
<proteinExistence type="predicted"/>